<comment type="catalytic activity">
    <reaction evidence="1">
        <text>a 1,2-diacyl-sn-glycero-3-phospho-(1D-myo-inositol 4-phosphate) + ATP = a 1,2-diacyl-sn-glycero-3-phospho-(1D-myo-inositol-4,5-bisphosphate) + ADP + H(+)</text>
        <dbReference type="Rhea" id="RHEA:14425"/>
        <dbReference type="ChEBI" id="CHEBI:15378"/>
        <dbReference type="ChEBI" id="CHEBI:30616"/>
        <dbReference type="ChEBI" id="CHEBI:58178"/>
        <dbReference type="ChEBI" id="CHEBI:58456"/>
        <dbReference type="ChEBI" id="CHEBI:456216"/>
        <dbReference type="EC" id="2.7.1.68"/>
    </reaction>
</comment>
<feature type="domain" description="PIPK" evidence="13">
    <location>
        <begin position="356"/>
        <end position="739"/>
    </location>
</feature>
<dbReference type="GO" id="GO:0016308">
    <property type="term" value="F:1-phosphatidylinositol-4-phosphate 5-kinase activity"/>
    <property type="evidence" value="ECO:0007669"/>
    <property type="project" value="UniProtKB-EC"/>
</dbReference>
<gene>
    <name evidence="14" type="primary">MSS4_0</name>
    <name evidence="14" type="ORF">Cantr_02362</name>
</gene>
<reference evidence="14 15" key="1">
    <citation type="submission" date="2018-06" db="EMBL/GenBank/DDBJ databases">
        <title>Whole genome sequencing of Candida tropicalis (genome annotated by CSBL at Korea University).</title>
        <authorList>
            <person name="Ahn J."/>
        </authorList>
    </citation>
    <scope>NUCLEOTIDE SEQUENCE [LARGE SCALE GENOMIC DNA]</scope>
    <source>
        <strain evidence="14 15">ATCC 20962</strain>
    </source>
</reference>
<evidence type="ECO:0000256" key="1">
    <source>
        <dbReference type="ARBA" id="ARBA00000444"/>
    </source>
</evidence>
<dbReference type="FunFam" id="3.30.800.10:FF:000009">
    <property type="entry name" value="Phosphatidylinositol 4-phosphate 5-kinase its3"/>
    <property type="match status" value="1"/>
</dbReference>
<dbReference type="PANTHER" id="PTHR23086:SF8">
    <property type="entry name" value="PHOSPHATIDYLINOSITOL 5-PHOSPHATE 4-KINASE, ISOFORM A"/>
    <property type="match status" value="1"/>
</dbReference>
<evidence type="ECO:0000256" key="8">
    <source>
        <dbReference type="ARBA" id="ARBA00078403"/>
    </source>
</evidence>
<dbReference type="Proteomes" id="UP000253472">
    <property type="component" value="Unassembled WGS sequence"/>
</dbReference>
<keyword evidence="15" id="KW-1185">Reference proteome</keyword>
<name>A0A367YP01_9ASCO</name>
<keyword evidence="5 11" id="KW-0547">Nucleotide-binding</keyword>
<feature type="compositionally biased region" description="Basic and acidic residues" evidence="12">
    <location>
        <begin position="15"/>
        <end position="26"/>
    </location>
</feature>
<protein>
    <recommendedName>
        <fullName evidence="2">1-phosphatidylinositol-4-phosphate 5-kinase</fullName>
        <ecNumber evidence="2">2.7.1.68</ecNumber>
    </recommendedName>
    <alternativeName>
        <fullName evidence="10">1-phosphatidylinositol 4-phosphate kinase</fullName>
    </alternativeName>
    <alternativeName>
        <fullName evidence="8">Diphosphoinositide kinase</fullName>
    </alternativeName>
    <alternativeName>
        <fullName evidence="9">PIP5K</fullName>
    </alternativeName>
</protein>
<evidence type="ECO:0000256" key="2">
    <source>
        <dbReference type="ARBA" id="ARBA00012172"/>
    </source>
</evidence>
<evidence type="ECO:0000259" key="13">
    <source>
        <dbReference type="PROSITE" id="PS51455"/>
    </source>
</evidence>
<dbReference type="GO" id="GO:0005524">
    <property type="term" value="F:ATP binding"/>
    <property type="evidence" value="ECO:0007669"/>
    <property type="project" value="UniProtKB-UniRule"/>
</dbReference>
<keyword evidence="4 11" id="KW-0808">Transferase</keyword>
<keyword evidence="7 11" id="KW-0067">ATP-binding</keyword>
<dbReference type="SUPFAM" id="SSF56104">
    <property type="entry name" value="SAICAR synthase-like"/>
    <property type="match status" value="1"/>
</dbReference>
<dbReference type="OrthoDB" id="20783at2759"/>
<evidence type="ECO:0000256" key="5">
    <source>
        <dbReference type="ARBA" id="ARBA00022741"/>
    </source>
</evidence>
<dbReference type="InterPro" id="IPR027483">
    <property type="entry name" value="PInositol-4-P-4/5-kinase_C_sf"/>
</dbReference>
<feature type="compositionally biased region" description="Pro residues" evidence="12">
    <location>
        <begin position="228"/>
        <end position="238"/>
    </location>
</feature>
<dbReference type="Gene3D" id="3.30.800.10">
    <property type="entry name" value="Phosphatidylinositol Phosphate Kinase II Beta"/>
    <property type="match status" value="1"/>
</dbReference>
<feature type="region of interest" description="Disordered" evidence="12">
    <location>
        <begin position="262"/>
        <end position="281"/>
    </location>
</feature>
<feature type="compositionally biased region" description="Low complexity" evidence="12">
    <location>
        <begin position="71"/>
        <end position="83"/>
    </location>
</feature>
<feature type="compositionally biased region" description="Polar residues" evidence="12">
    <location>
        <begin position="266"/>
        <end position="276"/>
    </location>
</feature>
<dbReference type="Pfam" id="PF01504">
    <property type="entry name" value="PIP5K"/>
    <property type="match status" value="1"/>
</dbReference>
<accession>A0A367YP01</accession>
<evidence type="ECO:0000313" key="15">
    <source>
        <dbReference type="Proteomes" id="UP000253472"/>
    </source>
</evidence>
<dbReference type="SMART" id="SM00330">
    <property type="entry name" value="PIPKc"/>
    <property type="match status" value="1"/>
</dbReference>
<evidence type="ECO:0000256" key="9">
    <source>
        <dbReference type="ARBA" id="ARBA00080374"/>
    </source>
</evidence>
<dbReference type="GO" id="GO:0005886">
    <property type="term" value="C:plasma membrane"/>
    <property type="evidence" value="ECO:0007669"/>
    <property type="project" value="TreeGrafter"/>
</dbReference>
<dbReference type="GO" id="GO:0046854">
    <property type="term" value="P:phosphatidylinositol phosphate biosynthetic process"/>
    <property type="evidence" value="ECO:0007669"/>
    <property type="project" value="TreeGrafter"/>
</dbReference>
<dbReference type="CDD" id="cd17303">
    <property type="entry name" value="PIPKc_PIP5K_yeast_like"/>
    <property type="match status" value="1"/>
</dbReference>
<evidence type="ECO:0000256" key="12">
    <source>
        <dbReference type="SAM" id="MobiDB-lite"/>
    </source>
</evidence>
<feature type="compositionally biased region" description="Pro residues" evidence="12">
    <location>
        <begin position="205"/>
        <end position="216"/>
    </location>
</feature>
<evidence type="ECO:0000256" key="3">
    <source>
        <dbReference type="ARBA" id="ARBA00022553"/>
    </source>
</evidence>
<dbReference type="PANTHER" id="PTHR23086">
    <property type="entry name" value="PHOSPHATIDYLINOSITOL-4-PHOSPHATE 5-KINASE"/>
    <property type="match status" value="1"/>
</dbReference>
<feature type="compositionally biased region" description="Polar residues" evidence="12">
    <location>
        <begin position="114"/>
        <end position="143"/>
    </location>
</feature>
<evidence type="ECO:0000256" key="7">
    <source>
        <dbReference type="ARBA" id="ARBA00022840"/>
    </source>
</evidence>
<evidence type="ECO:0000256" key="6">
    <source>
        <dbReference type="ARBA" id="ARBA00022777"/>
    </source>
</evidence>
<sequence length="747" mass="84637">MIQVSSITEPPTKFETTRSHLSDSSKNHQQPQLQPQETRPPSPSRSSSSISSSSSQMLSSMSHSQQGIHDTLSSTVSSTPSSHTSHDDSTLKLPLLTSENLQQQDEIVEETNNHHSPSTPTSFKGTRSETNSNYTHETTPSSIEHNESKSLIPPPESSDQFQFQYQTKRDNVRNSLEVDPLHNMSTRNHSTDDSTIKSKPASVSSPPPPPPPPQPSVSPAQHTALKPISPPPIIPTPIPEKTTLATSLVTPKNVRRHTSPVPVLANSRSSGQASSNKVHRLASRTESVIALSRHSITIERPLNRNTYSGTGPPQQLPVTTSFEIQRMRDTIVQKRQFKKRLTEEERVLVGNKISEGHENFVMAYNMLTGIRVAVSRCSGVMRKLTDEDFKSTKKLSFNFDGSELTPSSKYDFKFKDYCPEVFRELRQIFGIDPADYLVSITGKYILSELGSPGKSGSFFYYSRDFRFIIKTIHHSEHKQLLRMLKDYHLHVKDNPNTLISQFYGLHRVKMPLFGGGSRKVHFVVMNNLFPPHRDIHLKYDLKGSTWGRSTTVPPGHENEMSKFTLKDLNWLEDKRKIQFGPEKRNIFFKQLEADVKLLKKVNVMDYSLLLGIHDVKKGNSDDLEKQLSVFEPKSFDKMALISTNPRDLDRLQDLPSDVFPGRSKYVFYGHDGGIRATTEDNIPTGEIYYLGIIDCLTNYSFRKRLETMWRSLSHQRSTILAVPAKEYGDRFLSFIKKGTTQKKKKRF</sequence>
<evidence type="ECO:0000256" key="10">
    <source>
        <dbReference type="ARBA" id="ARBA00082306"/>
    </source>
</evidence>
<dbReference type="Gene3D" id="3.30.810.10">
    <property type="entry name" value="2-Layer Sandwich"/>
    <property type="match status" value="1"/>
</dbReference>
<evidence type="ECO:0000313" key="14">
    <source>
        <dbReference type="EMBL" id="RCK67554.1"/>
    </source>
</evidence>
<dbReference type="EC" id="2.7.1.68" evidence="2"/>
<feature type="region of interest" description="Disordered" evidence="12">
    <location>
        <begin position="1"/>
        <end position="163"/>
    </location>
</feature>
<evidence type="ECO:0000256" key="4">
    <source>
        <dbReference type="ARBA" id="ARBA00022679"/>
    </source>
</evidence>
<keyword evidence="3" id="KW-0597">Phosphoprotein</keyword>
<dbReference type="InterPro" id="IPR027484">
    <property type="entry name" value="PInositol-4-P-5-kinase_N"/>
</dbReference>
<feature type="region of interest" description="Disordered" evidence="12">
    <location>
        <begin position="177"/>
        <end position="239"/>
    </location>
</feature>
<organism evidence="14 15">
    <name type="scientific">Candida viswanathii</name>
    <dbReference type="NCBI Taxonomy" id="5486"/>
    <lineage>
        <taxon>Eukaryota</taxon>
        <taxon>Fungi</taxon>
        <taxon>Dikarya</taxon>
        <taxon>Ascomycota</taxon>
        <taxon>Saccharomycotina</taxon>
        <taxon>Pichiomycetes</taxon>
        <taxon>Debaryomycetaceae</taxon>
        <taxon>Candida/Lodderomyces clade</taxon>
        <taxon>Candida</taxon>
    </lineage>
</organism>
<keyword evidence="6 11" id="KW-0418">Kinase</keyword>
<comment type="caution">
    <text evidence="14">The sequence shown here is derived from an EMBL/GenBank/DDBJ whole genome shotgun (WGS) entry which is preliminary data.</text>
</comment>
<dbReference type="PROSITE" id="PS51455">
    <property type="entry name" value="PIPK"/>
    <property type="match status" value="1"/>
</dbReference>
<dbReference type="AlphaFoldDB" id="A0A367YP01"/>
<dbReference type="InterPro" id="IPR002498">
    <property type="entry name" value="PInositol-4-P-4/5-kinase_core"/>
</dbReference>
<proteinExistence type="predicted"/>
<dbReference type="EMBL" id="QLNQ01000001">
    <property type="protein sequence ID" value="RCK67554.1"/>
    <property type="molecule type" value="Genomic_DNA"/>
</dbReference>
<feature type="compositionally biased region" description="Low complexity" evidence="12">
    <location>
        <begin position="44"/>
        <end position="64"/>
    </location>
</feature>
<feature type="compositionally biased region" description="Polar residues" evidence="12">
    <location>
        <begin position="27"/>
        <end position="37"/>
    </location>
</feature>
<evidence type="ECO:0000256" key="11">
    <source>
        <dbReference type="PROSITE-ProRule" id="PRU00781"/>
    </source>
</evidence>
<dbReference type="InterPro" id="IPR023610">
    <property type="entry name" value="PInositol-4/5-P-5/4-kinase"/>
</dbReference>
<dbReference type="STRING" id="5486.A0A367YP01"/>